<dbReference type="Gene3D" id="3.40.50.1000">
    <property type="entry name" value="HAD superfamily/HAD-like"/>
    <property type="match status" value="1"/>
</dbReference>
<evidence type="ECO:0000313" key="1">
    <source>
        <dbReference type="EMBL" id="HJC42513.1"/>
    </source>
</evidence>
<dbReference type="CDD" id="cd02603">
    <property type="entry name" value="HAD_sEH-N_like"/>
    <property type="match status" value="1"/>
</dbReference>
<dbReference type="EMBL" id="DWWI01000052">
    <property type="protein sequence ID" value="HJC42513.1"/>
    <property type="molecule type" value="Genomic_DNA"/>
</dbReference>
<comment type="caution">
    <text evidence="1">The sequence shown here is derived from an EMBL/GenBank/DDBJ whole genome shotgun (WGS) entry which is preliminary data.</text>
</comment>
<dbReference type="InterPro" id="IPR023214">
    <property type="entry name" value="HAD_sf"/>
</dbReference>
<reference evidence="1" key="1">
    <citation type="journal article" date="2021" name="PeerJ">
        <title>Extensive microbial diversity within the chicken gut microbiome revealed by metagenomics and culture.</title>
        <authorList>
            <person name="Gilroy R."/>
            <person name="Ravi A."/>
            <person name="Getino M."/>
            <person name="Pursley I."/>
            <person name="Horton D.L."/>
            <person name="Alikhan N.F."/>
            <person name="Baker D."/>
            <person name="Gharbi K."/>
            <person name="Hall N."/>
            <person name="Watson M."/>
            <person name="Adriaenssens E.M."/>
            <person name="Foster-Nyarko E."/>
            <person name="Jarju S."/>
            <person name="Secka A."/>
            <person name="Antonio M."/>
            <person name="Oren A."/>
            <person name="Chaudhuri R.R."/>
            <person name="La Ragione R."/>
            <person name="Hildebrand F."/>
            <person name="Pallen M.J."/>
        </authorList>
    </citation>
    <scope>NUCLEOTIDE SEQUENCE</scope>
    <source>
        <strain evidence="1">CHK165-2605</strain>
    </source>
</reference>
<dbReference type="SUPFAM" id="SSF56784">
    <property type="entry name" value="HAD-like"/>
    <property type="match status" value="1"/>
</dbReference>
<dbReference type="Proteomes" id="UP000823895">
    <property type="component" value="Unassembled WGS sequence"/>
</dbReference>
<sequence length="196" mass="23013">MKYKNIVFDFGNVIGRFDGRYILEHFCSSEEDYRILSGAIFPRWPDLDKGTIDYDSNIETVAFEVPDRLKENVRTFFKDWPKYVDLLPQTTAFIKELRETDANIYLLSNASTYFAEWFSDREPIKDFDGIVFSAPLKMAKPEPEIYNYLFRQFHLDPEDCFFIDDLEENILTGKSLGMDGIVFTGDIEEVKKKINF</sequence>
<reference evidence="1" key="2">
    <citation type="submission" date="2021-04" db="EMBL/GenBank/DDBJ databases">
        <authorList>
            <person name="Gilroy R."/>
        </authorList>
    </citation>
    <scope>NUCLEOTIDE SEQUENCE</scope>
    <source>
        <strain evidence="1">CHK165-2605</strain>
    </source>
</reference>
<name>A0A9D2P521_9FIRM</name>
<gene>
    <name evidence="1" type="ORF">H9756_02365</name>
</gene>
<dbReference type="Gene3D" id="1.10.150.240">
    <property type="entry name" value="Putative phosphatase, domain 2"/>
    <property type="match status" value="1"/>
</dbReference>
<evidence type="ECO:0000313" key="2">
    <source>
        <dbReference type="Proteomes" id="UP000823895"/>
    </source>
</evidence>
<organism evidence="1 2">
    <name type="scientific">Candidatus Mediterraneibacter gallistercoris</name>
    <dbReference type="NCBI Taxonomy" id="2838671"/>
    <lineage>
        <taxon>Bacteria</taxon>
        <taxon>Bacillati</taxon>
        <taxon>Bacillota</taxon>
        <taxon>Clostridia</taxon>
        <taxon>Lachnospirales</taxon>
        <taxon>Lachnospiraceae</taxon>
        <taxon>Mediterraneibacter</taxon>
    </lineage>
</organism>
<dbReference type="Pfam" id="PF00702">
    <property type="entry name" value="Hydrolase"/>
    <property type="match status" value="1"/>
</dbReference>
<dbReference type="SFLD" id="SFLDS00003">
    <property type="entry name" value="Haloacid_Dehalogenase"/>
    <property type="match status" value="1"/>
</dbReference>
<dbReference type="InterPro" id="IPR036412">
    <property type="entry name" value="HAD-like_sf"/>
</dbReference>
<proteinExistence type="predicted"/>
<dbReference type="SFLD" id="SFLDG01129">
    <property type="entry name" value="C1.5:_HAD__Beta-PGM__Phosphata"/>
    <property type="match status" value="1"/>
</dbReference>
<dbReference type="NCBIfam" id="TIGR01509">
    <property type="entry name" value="HAD-SF-IA-v3"/>
    <property type="match status" value="1"/>
</dbReference>
<dbReference type="PANTHER" id="PTHR43611:SF3">
    <property type="entry name" value="FLAVIN MONONUCLEOTIDE HYDROLASE 1, CHLOROPLATIC"/>
    <property type="match status" value="1"/>
</dbReference>
<dbReference type="AlphaFoldDB" id="A0A9D2P521"/>
<protein>
    <submittedName>
        <fullName evidence="1">HAD family phosphatase</fullName>
    </submittedName>
</protein>
<dbReference type="PANTHER" id="PTHR43611">
    <property type="entry name" value="ALPHA-D-GLUCOSE 1-PHOSPHATE PHOSPHATASE"/>
    <property type="match status" value="1"/>
</dbReference>
<dbReference type="InterPro" id="IPR006439">
    <property type="entry name" value="HAD-SF_hydro_IA"/>
</dbReference>
<accession>A0A9D2P521</accession>
<dbReference type="InterPro" id="IPR023198">
    <property type="entry name" value="PGP-like_dom2"/>
</dbReference>